<dbReference type="Proteomes" id="UP000252585">
    <property type="component" value="Unassembled WGS sequence"/>
</dbReference>
<feature type="domain" description="Fumarylacetoacetase-like C-terminal" evidence="3">
    <location>
        <begin position="86"/>
        <end position="283"/>
    </location>
</feature>
<name>A0A368XRN5_9BACI</name>
<keyword evidence="2" id="KW-0479">Metal-binding</keyword>
<comment type="similarity">
    <text evidence="1">Belongs to the FAH family.</text>
</comment>
<evidence type="ECO:0000259" key="3">
    <source>
        <dbReference type="Pfam" id="PF01557"/>
    </source>
</evidence>
<dbReference type="InterPro" id="IPR036663">
    <property type="entry name" value="Fumarylacetoacetase_C_sf"/>
</dbReference>
<dbReference type="Pfam" id="PF01557">
    <property type="entry name" value="FAA_hydrolase"/>
    <property type="match status" value="1"/>
</dbReference>
<keyword evidence="5" id="KW-1185">Reference proteome</keyword>
<dbReference type="PANTHER" id="PTHR42796:SF4">
    <property type="entry name" value="FUMARYLACETOACETATE HYDROLASE DOMAIN-CONTAINING PROTEIN 2A"/>
    <property type="match status" value="1"/>
</dbReference>
<dbReference type="Gene3D" id="3.90.850.10">
    <property type="entry name" value="Fumarylacetoacetase-like, C-terminal domain"/>
    <property type="match status" value="1"/>
</dbReference>
<evidence type="ECO:0000256" key="2">
    <source>
        <dbReference type="ARBA" id="ARBA00022723"/>
    </source>
</evidence>
<reference evidence="4 5" key="1">
    <citation type="submission" date="2018-07" db="EMBL/GenBank/DDBJ databases">
        <title>Genomic Encyclopedia of Type Strains, Phase IV (KMG-IV): sequencing the most valuable type-strain genomes for metagenomic binning, comparative biology and taxonomic classification.</title>
        <authorList>
            <person name="Goeker M."/>
        </authorList>
    </citation>
    <scope>NUCLEOTIDE SEQUENCE [LARGE SCALE GENOMIC DNA]</scope>
    <source>
        <strain evidence="4 5">DSM 27696</strain>
    </source>
</reference>
<dbReference type="GO" id="GO:0003824">
    <property type="term" value="F:catalytic activity"/>
    <property type="evidence" value="ECO:0007669"/>
    <property type="project" value="InterPro"/>
</dbReference>
<dbReference type="AlphaFoldDB" id="A0A368XRN5"/>
<dbReference type="SUPFAM" id="SSF56529">
    <property type="entry name" value="FAH"/>
    <property type="match status" value="1"/>
</dbReference>
<protein>
    <submittedName>
        <fullName evidence="4">2-keto-4-pentenoate hydratase/2-oxohepta-3-ene-1,7-dioic acid hydratase in catechol pathway</fullName>
    </submittedName>
</protein>
<dbReference type="GO" id="GO:0046872">
    <property type="term" value="F:metal ion binding"/>
    <property type="evidence" value="ECO:0007669"/>
    <property type="project" value="UniProtKB-KW"/>
</dbReference>
<accession>A0A368XRN5</accession>
<sequence length="287" mass="32253">MKLATVYHEKTEKAAIVHEDSVFLIETLNEMENKSWATDIFSLIETNKVEEIENWYKTVGKKLLDRCVAVDKLKIKFAPLYRSPRKIWGVGLNYTEGKTDLKHISYQDPVSFMKPDTTIIGPNDAIHIPKASTNTTAEAELAIIIGKSCRDINEEQAKSVIAGYTTALDMTEADIHAENHRYLTRAKSFDTFFSFGPEMITPSSFENVDALTVKTVQNEKEVHQNKVENMRFNPFFIIAFHSKVMTLLPGDIILTGTPGATVIRDGDLIEAHITGFSPLINTVIQTN</sequence>
<comment type="caution">
    <text evidence="4">The sequence shown here is derived from an EMBL/GenBank/DDBJ whole genome shotgun (WGS) entry which is preliminary data.</text>
</comment>
<gene>
    <name evidence="4" type="ORF">DFR57_107216</name>
</gene>
<dbReference type="OrthoDB" id="9805307at2"/>
<evidence type="ECO:0000313" key="4">
    <source>
        <dbReference type="EMBL" id="RCW69826.1"/>
    </source>
</evidence>
<proteinExistence type="inferred from homology"/>
<dbReference type="PANTHER" id="PTHR42796">
    <property type="entry name" value="FUMARYLACETOACETATE HYDROLASE DOMAIN-CONTAINING PROTEIN 2A-RELATED"/>
    <property type="match status" value="1"/>
</dbReference>
<dbReference type="RefSeq" id="WP_114353038.1">
    <property type="nucleotide sequence ID" value="NZ_QPJJ01000007.1"/>
</dbReference>
<dbReference type="InterPro" id="IPR011234">
    <property type="entry name" value="Fumarylacetoacetase-like_C"/>
</dbReference>
<evidence type="ECO:0000256" key="1">
    <source>
        <dbReference type="ARBA" id="ARBA00010211"/>
    </source>
</evidence>
<dbReference type="GO" id="GO:0044281">
    <property type="term" value="P:small molecule metabolic process"/>
    <property type="evidence" value="ECO:0007669"/>
    <property type="project" value="UniProtKB-ARBA"/>
</dbReference>
<evidence type="ECO:0000313" key="5">
    <source>
        <dbReference type="Proteomes" id="UP000252585"/>
    </source>
</evidence>
<organism evidence="4 5">
    <name type="scientific">Saliterribacillus persicus</name>
    <dbReference type="NCBI Taxonomy" id="930114"/>
    <lineage>
        <taxon>Bacteria</taxon>
        <taxon>Bacillati</taxon>
        <taxon>Bacillota</taxon>
        <taxon>Bacilli</taxon>
        <taxon>Bacillales</taxon>
        <taxon>Bacillaceae</taxon>
        <taxon>Saliterribacillus</taxon>
    </lineage>
</organism>
<dbReference type="InterPro" id="IPR051121">
    <property type="entry name" value="FAH"/>
</dbReference>
<dbReference type="EMBL" id="QPJJ01000007">
    <property type="protein sequence ID" value="RCW69826.1"/>
    <property type="molecule type" value="Genomic_DNA"/>
</dbReference>